<dbReference type="OrthoDB" id="10060618at2759"/>
<feature type="non-terminal residue" evidence="2">
    <location>
        <position position="1"/>
    </location>
</feature>
<dbReference type="AlphaFoldDB" id="A0A815S1R5"/>
<evidence type="ECO:0000313" key="3">
    <source>
        <dbReference type="EMBL" id="CAF4348792.1"/>
    </source>
</evidence>
<proteinExistence type="predicted"/>
<dbReference type="EMBL" id="CAJOBC010086818">
    <property type="protein sequence ID" value="CAF4348792.1"/>
    <property type="molecule type" value="Genomic_DNA"/>
</dbReference>
<feature type="region of interest" description="Disordered" evidence="1">
    <location>
        <begin position="174"/>
        <end position="196"/>
    </location>
</feature>
<feature type="compositionally biased region" description="Basic residues" evidence="1">
    <location>
        <begin position="8"/>
        <end position="19"/>
    </location>
</feature>
<gene>
    <name evidence="2" type="ORF">GPM918_LOCUS35983</name>
    <name evidence="3" type="ORF">SRO942_LOCUS36707</name>
</gene>
<reference evidence="2" key="1">
    <citation type="submission" date="2021-02" db="EMBL/GenBank/DDBJ databases">
        <authorList>
            <person name="Nowell W R."/>
        </authorList>
    </citation>
    <scope>NUCLEOTIDE SEQUENCE</scope>
</reference>
<evidence type="ECO:0000313" key="4">
    <source>
        <dbReference type="Proteomes" id="UP000663829"/>
    </source>
</evidence>
<dbReference type="EMBL" id="CAJNOQ010021335">
    <property type="protein sequence ID" value="CAF1484548.1"/>
    <property type="molecule type" value="Genomic_DNA"/>
</dbReference>
<organism evidence="2 4">
    <name type="scientific">Didymodactylos carnosus</name>
    <dbReference type="NCBI Taxonomy" id="1234261"/>
    <lineage>
        <taxon>Eukaryota</taxon>
        <taxon>Metazoa</taxon>
        <taxon>Spiralia</taxon>
        <taxon>Gnathifera</taxon>
        <taxon>Rotifera</taxon>
        <taxon>Eurotatoria</taxon>
        <taxon>Bdelloidea</taxon>
        <taxon>Philodinida</taxon>
        <taxon>Philodinidae</taxon>
        <taxon>Didymodactylos</taxon>
    </lineage>
</organism>
<protein>
    <submittedName>
        <fullName evidence="2">Uncharacterized protein</fullName>
    </submittedName>
</protein>
<keyword evidence="4" id="KW-1185">Reference proteome</keyword>
<sequence>MGWECRGYGKRRSQKNLRKVSRESHLKTLKSRYTGYEDADKENLSSTIMKNKHIEGRKQANTMSNTHSSNDDDEIQSLSRLVSKSRRRRRLPDGKPYGGGAGRMTKMMEHKLAEHYGLAIRQSSELAKDLNENDAVILIERNCRGAFLHNMKQSDRELQHALCPKGPESCCSYQKDKYLSPNEKTDPVKDHKRLDA</sequence>
<comment type="caution">
    <text evidence="2">The sequence shown here is derived from an EMBL/GenBank/DDBJ whole genome shotgun (WGS) entry which is preliminary data.</text>
</comment>
<evidence type="ECO:0000313" key="2">
    <source>
        <dbReference type="EMBL" id="CAF1484548.1"/>
    </source>
</evidence>
<accession>A0A815S1R5</accession>
<evidence type="ECO:0000256" key="1">
    <source>
        <dbReference type="SAM" id="MobiDB-lite"/>
    </source>
</evidence>
<feature type="region of interest" description="Disordered" evidence="1">
    <location>
        <begin position="1"/>
        <end position="24"/>
    </location>
</feature>
<name>A0A815S1R5_9BILA</name>
<dbReference type="Proteomes" id="UP000663829">
    <property type="component" value="Unassembled WGS sequence"/>
</dbReference>
<dbReference type="Proteomes" id="UP000681722">
    <property type="component" value="Unassembled WGS sequence"/>
</dbReference>